<keyword evidence="4" id="KW-1185">Reference proteome</keyword>
<dbReference type="EMBL" id="JAMBQA010000003">
    <property type="protein sequence ID" value="MDG0846092.1"/>
    <property type="molecule type" value="Genomic_DNA"/>
</dbReference>
<proteinExistence type="predicted"/>
<dbReference type="AlphaFoldDB" id="A0A9X4L482"/>
<sequence>MSIIINIVIFSAIFGYTIFTLTKFMKKSKEGKCSSCGSKNGCNTKE</sequence>
<protein>
    <submittedName>
        <fullName evidence="2">FeoB-associated Cys-rich membrane protein</fullName>
    </submittedName>
</protein>
<reference evidence="3" key="3">
    <citation type="submission" date="2023-03" db="EMBL/GenBank/DDBJ databases">
        <authorList>
            <person name="Vazquez L."/>
            <person name="Rodriguez J."/>
            <person name="Mayo B."/>
            <person name="Florez A.B."/>
        </authorList>
    </citation>
    <scope>NUCLEOTIDE SEQUENCE</scope>
    <source>
        <strain evidence="3">5A3I</strain>
    </source>
</reference>
<evidence type="ECO:0000313" key="2">
    <source>
        <dbReference type="EMBL" id="MDG0846092.1"/>
    </source>
</evidence>
<keyword evidence="1" id="KW-1133">Transmembrane helix</keyword>
<gene>
    <name evidence="2" type="ORF">M4L89_07625</name>
    <name evidence="3" type="ORF">P1A27_09725</name>
</gene>
<evidence type="ECO:0000256" key="1">
    <source>
        <dbReference type="SAM" id="Phobius"/>
    </source>
</evidence>
<dbReference type="Proteomes" id="UP001174037">
    <property type="component" value="Unassembled WGS sequence"/>
</dbReference>
<keyword evidence="1" id="KW-0812">Transmembrane</keyword>
<feature type="transmembrane region" description="Helical" evidence="1">
    <location>
        <begin position="6"/>
        <end position="25"/>
    </location>
</feature>
<accession>A0A9X4L482</accession>
<dbReference type="KEGG" id="seqo:SE1039_00120"/>
<dbReference type="RefSeq" id="WP_002506203.1">
    <property type="nucleotide sequence ID" value="NZ_CP013114.1"/>
</dbReference>
<organism evidence="2 4">
    <name type="scientific">Staphylococcus equorum</name>
    <dbReference type="NCBI Taxonomy" id="246432"/>
    <lineage>
        <taxon>Bacteria</taxon>
        <taxon>Bacillati</taxon>
        <taxon>Bacillota</taxon>
        <taxon>Bacilli</taxon>
        <taxon>Bacillales</taxon>
        <taxon>Staphylococcaceae</taxon>
        <taxon>Staphylococcus</taxon>
    </lineage>
</organism>
<evidence type="ECO:0000313" key="4">
    <source>
        <dbReference type="Proteomes" id="UP001152422"/>
    </source>
</evidence>
<dbReference type="Pfam" id="PF12669">
    <property type="entry name" value="FeoB_associated"/>
    <property type="match status" value="1"/>
</dbReference>
<dbReference type="Proteomes" id="UP001152422">
    <property type="component" value="Unassembled WGS sequence"/>
</dbReference>
<dbReference type="GeneID" id="69847104"/>
<comment type="caution">
    <text evidence="2">The sequence shown here is derived from an EMBL/GenBank/DDBJ whole genome shotgun (WGS) entry which is preliminary data.</text>
</comment>
<keyword evidence="1" id="KW-0472">Membrane</keyword>
<evidence type="ECO:0000313" key="3">
    <source>
        <dbReference type="EMBL" id="MDK9866218.1"/>
    </source>
</evidence>
<name>A0A9X4L482_9STAP</name>
<reference evidence="3" key="2">
    <citation type="journal article" date="2023" name="Int. J. Mol. Sci.">
        <title>Antibiotic Resistance/Susceptibility Profiles of Staphylococcus equorum Strains from Cheese, and Genome Analysis for Antibiotic Resistance Genes.</title>
        <authorList>
            <person name="Vazquez L."/>
            <person name="Srednik M.E."/>
            <person name="Rodriguez J."/>
            <person name="Florez A.B."/>
            <person name="Mayo B."/>
        </authorList>
    </citation>
    <scope>NUCLEOTIDE SEQUENCE</scope>
    <source>
        <strain evidence="3">5A3I</strain>
    </source>
</reference>
<dbReference type="EMBL" id="JARGCK010000006">
    <property type="protein sequence ID" value="MDK9866218.1"/>
    <property type="molecule type" value="Genomic_DNA"/>
</dbReference>
<reference evidence="2" key="1">
    <citation type="submission" date="2022-05" db="EMBL/GenBank/DDBJ databases">
        <title>Comparative genomics of Staphylococcus equorum isolates.</title>
        <authorList>
            <person name="Luelf R.H."/>
        </authorList>
    </citation>
    <scope>NUCLEOTIDE SEQUENCE</scope>
    <source>
        <strain evidence="2">TMW 2.2497</strain>
    </source>
</reference>